<dbReference type="SUPFAM" id="SSF52058">
    <property type="entry name" value="L domain-like"/>
    <property type="match status" value="1"/>
</dbReference>
<dbReference type="Pfam" id="PF12799">
    <property type="entry name" value="LRR_4"/>
    <property type="match status" value="1"/>
</dbReference>
<dbReference type="InterPro" id="IPR032675">
    <property type="entry name" value="LRR_dom_sf"/>
</dbReference>
<dbReference type="EMBL" id="GL377566">
    <property type="protein sequence ID" value="EFJ36664.1"/>
    <property type="molecule type" value="Genomic_DNA"/>
</dbReference>
<dbReference type="Gramene" id="EFJ36664">
    <property type="protein sequence ID" value="EFJ36664"/>
    <property type="gene ID" value="SELMODRAFT_403253"/>
</dbReference>
<dbReference type="KEGG" id="smo:SELMODRAFT_403253"/>
<dbReference type="PROSITE" id="PS51450">
    <property type="entry name" value="LRR"/>
    <property type="match status" value="1"/>
</dbReference>
<dbReference type="PANTHER" id="PTHR45973">
    <property type="entry name" value="PROTEIN PHOSPHATASE 1 REGULATORY SUBUNIT SDS22-RELATED"/>
    <property type="match status" value="1"/>
</dbReference>
<dbReference type="eggNOG" id="ENOG502QQFE">
    <property type="taxonomic scope" value="Eukaryota"/>
</dbReference>
<evidence type="ECO:0008006" key="5">
    <source>
        <dbReference type="Google" id="ProtNLM"/>
    </source>
</evidence>
<proteinExistence type="predicted"/>
<keyword evidence="4" id="KW-1185">Reference proteome</keyword>
<dbReference type="InterPro" id="IPR025875">
    <property type="entry name" value="Leu-rich_rpt_4"/>
</dbReference>
<name>D8QTK5_SELML</name>
<evidence type="ECO:0000256" key="2">
    <source>
        <dbReference type="ARBA" id="ARBA00022737"/>
    </source>
</evidence>
<organism evidence="4">
    <name type="scientific">Selaginella moellendorffii</name>
    <name type="common">Spikemoss</name>
    <dbReference type="NCBI Taxonomy" id="88036"/>
    <lineage>
        <taxon>Eukaryota</taxon>
        <taxon>Viridiplantae</taxon>
        <taxon>Streptophyta</taxon>
        <taxon>Embryophyta</taxon>
        <taxon>Tracheophyta</taxon>
        <taxon>Lycopodiopsida</taxon>
        <taxon>Selaginellales</taxon>
        <taxon>Selaginellaceae</taxon>
        <taxon>Selaginella</taxon>
    </lineage>
</organism>
<protein>
    <recommendedName>
        <fullName evidence="5">U2A'/phosphoprotein 32 family A C-terminal domain-containing protein</fullName>
    </recommendedName>
</protein>
<evidence type="ECO:0000256" key="1">
    <source>
        <dbReference type="ARBA" id="ARBA00022614"/>
    </source>
</evidence>
<dbReference type="InParanoid" id="D8QTK5"/>
<keyword evidence="2" id="KW-0677">Repeat</keyword>
<dbReference type="Proteomes" id="UP000001514">
    <property type="component" value="Unassembled WGS sequence"/>
</dbReference>
<evidence type="ECO:0000313" key="3">
    <source>
        <dbReference type="EMBL" id="EFJ36664.1"/>
    </source>
</evidence>
<dbReference type="PANTHER" id="PTHR45973:SF32">
    <property type="entry name" value="DYNEIN ASSEMBLY FACTOR 1, AXONEMAL HOMOLOG"/>
    <property type="match status" value="1"/>
</dbReference>
<accession>D8QTK5</accession>
<dbReference type="InterPro" id="IPR001611">
    <property type="entry name" value="Leu-rich_rpt"/>
</dbReference>
<evidence type="ECO:0000313" key="4">
    <source>
        <dbReference type="Proteomes" id="UP000001514"/>
    </source>
</evidence>
<gene>
    <name evidence="3" type="ORF">SELMODRAFT_403253</name>
</gene>
<reference evidence="3 4" key="1">
    <citation type="journal article" date="2011" name="Science">
        <title>The Selaginella genome identifies genetic changes associated with the evolution of vascular plants.</title>
        <authorList>
            <person name="Banks J.A."/>
            <person name="Nishiyama T."/>
            <person name="Hasebe M."/>
            <person name="Bowman J.L."/>
            <person name="Gribskov M."/>
            <person name="dePamphilis C."/>
            <person name="Albert V.A."/>
            <person name="Aono N."/>
            <person name="Aoyama T."/>
            <person name="Ambrose B.A."/>
            <person name="Ashton N.W."/>
            <person name="Axtell M.J."/>
            <person name="Barker E."/>
            <person name="Barker M.S."/>
            <person name="Bennetzen J.L."/>
            <person name="Bonawitz N.D."/>
            <person name="Chapple C."/>
            <person name="Cheng C."/>
            <person name="Correa L.G."/>
            <person name="Dacre M."/>
            <person name="DeBarry J."/>
            <person name="Dreyer I."/>
            <person name="Elias M."/>
            <person name="Engstrom E.M."/>
            <person name="Estelle M."/>
            <person name="Feng L."/>
            <person name="Finet C."/>
            <person name="Floyd S.K."/>
            <person name="Frommer W.B."/>
            <person name="Fujita T."/>
            <person name="Gramzow L."/>
            <person name="Gutensohn M."/>
            <person name="Harholt J."/>
            <person name="Hattori M."/>
            <person name="Heyl A."/>
            <person name="Hirai T."/>
            <person name="Hiwatashi Y."/>
            <person name="Ishikawa M."/>
            <person name="Iwata M."/>
            <person name="Karol K.G."/>
            <person name="Koehler B."/>
            <person name="Kolukisaoglu U."/>
            <person name="Kubo M."/>
            <person name="Kurata T."/>
            <person name="Lalonde S."/>
            <person name="Li K."/>
            <person name="Li Y."/>
            <person name="Litt A."/>
            <person name="Lyons E."/>
            <person name="Manning G."/>
            <person name="Maruyama T."/>
            <person name="Michael T.P."/>
            <person name="Mikami K."/>
            <person name="Miyazaki S."/>
            <person name="Morinaga S."/>
            <person name="Murata T."/>
            <person name="Mueller-Roeber B."/>
            <person name="Nelson D.R."/>
            <person name="Obara M."/>
            <person name="Oguri Y."/>
            <person name="Olmstead R.G."/>
            <person name="Onodera N."/>
            <person name="Petersen B.L."/>
            <person name="Pils B."/>
            <person name="Prigge M."/>
            <person name="Rensing S.A."/>
            <person name="Riano-Pachon D.M."/>
            <person name="Roberts A.W."/>
            <person name="Sato Y."/>
            <person name="Scheller H.V."/>
            <person name="Schulz B."/>
            <person name="Schulz C."/>
            <person name="Shakirov E.V."/>
            <person name="Shibagaki N."/>
            <person name="Shinohara N."/>
            <person name="Shippen D.E."/>
            <person name="Soerensen I."/>
            <person name="Sotooka R."/>
            <person name="Sugimoto N."/>
            <person name="Sugita M."/>
            <person name="Sumikawa N."/>
            <person name="Tanurdzic M."/>
            <person name="Theissen G."/>
            <person name="Ulvskov P."/>
            <person name="Wakazuki S."/>
            <person name="Weng J.K."/>
            <person name="Willats W.W."/>
            <person name="Wipf D."/>
            <person name="Wolf P.G."/>
            <person name="Yang L."/>
            <person name="Zimmer A.D."/>
            <person name="Zhu Q."/>
            <person name="Mitros T."/>
            <person name="Hellsten U."/>
            <person name="Loque D."/>
            <person name="Otillar R."/>
            <person name="Salamov A."/>
            <person name="Schmutz J."/>
            <person name="Shapiro H."/>
            <person name="Lindquist E."/>
            <person name="Lucas S."/>
            <person name="Rokhsar D."/>
            <person name="Grigoriev I.V."/>
        </authorList>
    </citation>
    <scope>NUCLEOTIDE SEQUENCE [LARGE SCALE GENOMIC DNA]</scope>
</reference>
<dbReference type="HOGENOM" id="CLU_750989_0_0_1"/>
<dbReference type="Gene3D" id="3.80.10.10">
    <property type="entry name" value="Ribonuclease Inhibitor"/>
    <property type="match status" value="1"/>
</dbReference>
<dbReference type="AlphaFoldDB" id="D8QTK5"/>
<keyword evidence="1" id="KW-0433">Leucine-rich repeat</keyword>
<sequence length="362" mass="40961">MGFDMTPESLKKLCRDLRLYSSCPELNDVLHLQQKGIIEIKSLEKYTGLKTLYLESNDHVSGLDSLRLLETLDLADNQIKTVQGLSCCISLRQLNLSGNRIQSKADALRSMHLNLLRLCGNPVMTKIWCYRKSTIACMPSLNYFDDSPVFERERRLAYAWLEGGAEEMIRRARSGAAAEHQQLDDACKIEKETDAWINEGQACKKKRIDLESPAADVVYLKRDYADTDLDDIMSQTTNSSQCDIMDMDIQESPVSLGVSAPCPIKEARNEKDPELEAKVHKQTLRELKSQGAEKEGAFKTQLQEKMLERAASGIEETSSLAMTTRPVIWGTKAYRQLWTVAKSINSDKEYEGMELDDCSQRE</sequence>
<dbReference type="InterPro" id="IPR050576">
    <property type="entry name" value="Cilia_flagella_integrity"/>
</dbReference>